<keyword evidence="3" id="KW-1185">Reference proteome</keyword>
<reference evidence="2 3" key="1">
    <citation type="submission" date="2019-09" db="EMBL/GenBank/DDBJ databases">
        <title>Polymorphobacter sp. isolated from a lake in China.</title>
        <authorList>
            <person name="Liu Z."/>
        </authorList>
    </citation>
    <scope>NUCLEOTIDE SEQUENCE [LARGE SCALE GENOMIC DNA]</scope>
    <source>
        <strain evidence="2 3">D40P</strain>
    </source>
</reference>
<dbReference type="RefSeq" id="WP_152578332.1">
    <property type="nucleotide sequence ID" value="NZ_JAATJI010000001.1"/>
</dbReference>
<sequence length="188" mass="20024">MGLTATSLRVPAATDLPEYSAALERGWSPDNTRAAAAAEQLAAIAADPAAFLALLDDPGAAGPPIRLPDGSTVPRLPSLTRWIWSDGFCGSIGFRWQPGTAALPDHVLGHVGFAVVPWRRGQGHATRALALFLDEPRRHGLAHVDLTTNVDNLACQQVVVANSGRLVDRFEKLPAYGGGEALRFRIVF</sequence>
<dbReference type="Pfam" id="PF00583">
    <property type="entry name" value="Acetyltransf_1"/>
    <property type="match status" value="1"/>
</dbReference>
<dbReference type="InterPro" id="IPR000182">
    <property type="entry name" value="GNAT_dom"/>
</dbReference>
<dbReference type="SUPFAM" id="SSF55729">
    <property type="entry name" value="Acyl-CoA N-acyltransferases (Nat)"/>
    <property type="match status" value="1"/>
</dbReference>
<dbReference type="Proteomes" id="UP000481327">
    <property type="component" value="Unassembled WGS sequence"/>
</dbReference>
<name>A0A7C9GYC3_9SPHN</name>
<dbReference type="Gene3D" id="3.40.630.30">
    <property type="match status" value="1"/>
</dbReference>
<gene>
    <name evidence="2" type="ORF">F3168_11360</name>
</gene>
<dbReference type="InterPro" id="IPR016181">
    <property type="entry name" value="Acyl_CoA_acyltransferase"/>
</dbReference>
<accession>A0A7C9GYC3</accession>
<comment type="caution">
    <text evidence="2">The sequence shown here is derived from an EMBL/GenBank/DDBJ whole genome shotgun (WGS) entry which is preliminary data.</text>
</comment>
<evidence type="ECO:0000259" key="1">
    <source>
        <dbReference type="Pfam" id="PF00583"/>
    </source>
</evidence>
<evidence type="ECO:0000313" key="2">
    <source>
        <dbReference type="EMBL" id="MQT17854.1"/>
    </source>
</evidence>
<dbReference type="EMBL" id="WIOL01000004">
    <property type="protein sequence ID" value="MQT17854.1"/>
    <property type="molecule type" value="Genomic_DNA"/>
</dbReference>
<organism evidence="2 3">
    <name type="scientific">Sandarakinorhabdus fusca</name>
    <dbReference type="NCBI Taxonomy" id="1439888"/>
    <lineage>
        <taxon>Bacteria</taxon>
        <taxon>Pseudomonadati</taxon>
        <taxon>Pseudomonadota</taxon>
        <taxon>Alphaproteobacteria</taxon>
        <taxon>Sphingomonadales</taxon>
        <taxon>Sphingosinicellaceae</taxon>
        <taxon>Sandarakinorhabdus</taxon>
    </lineage>
</organism>
<dbReference type="OrthoDB" id="9804153at2"/>
<dbReference type="AlphaFoldDB" id="A0A7C9GYC3"/>
<keyword evidence="2" id="KW-0808">Transferase</keyword>
<dbReference type="GO" id="GO:0016747">
    <property type="term" value="F:acyltransferase activity, transferring groups other than amino-acyl groups"/>
    <property type="evidence" value="ECO:0007669"/>
    <property type="project" value="InterPro"/>
</dbReference>
<feature type="domain" description="N-acetyltransferase" evidence="1">
    <location>
        <begin position="78"/>
        <end position="156"/>
    </location>
</feature>
<protein>
    <submittedName>
        <fullName evidence="2">GNAT family N-acetyltransferase</fullName>
    </submittedName>
</protein>
<evidence type="ECO:0000313" key="3">
    <source>
        <dbReference type="Proteomes" id="UP000481327"/>
    </source>
</evidence>
<proteinExistence type="predicted"/>